<protein>
    <submittedName>
        <fullName evidence="2">Uncharacterized protein</fullName>
    </submittedName>
</protein>
<feature type="compositionally biased region" description="Low complexity" evidence="1">
    <location>
        <begin position="525"/>
        <end position="536"/>
    </location>
</feature>
<accession>A0A1X6PHB6</accession>
<feature type="compositionally biased region" description="Basic and acidic residues" evidence="1">
    <location>
        <begin position="15"/>
        <end position="40"/>
    </location>
</feature>
<evidence type="ECO:0000256" key="1">
    <source>
        <dbReference type="SAM" id="MobiDB-lite"/>
    </source>
</evidence>
<keyword evidence="3" id="KW-1185">Reference proteome</keyword>
<sequence length="613" mass="65989">MSDDDIRPVMGPKGKVVEKERQRKRPQDDRSAKTTTREDLWATGRALHAEDEEEFGGADADAAEEEALDQEPNTDARQGRLGRGLEWLPLEFVLLSKAYRSVTLDSVKGTNQRALQYEAAVADTFRGLLDKSGLRNIDKRKQRSTNAIMRVLRYKVFPDVFKIKDSYLAVTRRKMTGNLTEEQMENAAIAYFNGHRGGDLYAAATRPEVMATLKCKHMDSFKVLRDLDKFSTAVGMMATPPTVAAPRPTGLAGHVDGGVLSSSDDCDDDARQPRLSSQTKSTAHNSGHFQERPTGSKAAKAACRAEMQQQREVAALQRESAANTAALQALAASARERSNILFWTSAEASKSPYAADFWKAAIAAHRKDNNALRQRSGSAHARAGGARSNEGEDTTTEDRQVHRSEGVAVEDAVGTTRKASDVAAAEDKEEEAFNPHEAHDAAVAVTGRAAVPDTTATAKAKTVRRKHSRTPSPSSRQPLAAALRPLLRPSTGSKTPPSSDDEEHDRRVGRRPAKWPRPTTSIGEAAAAAARFSTAARGGPRVAASRKRPPLRPSRGRASQATKHQRFMASTNSAAPAIDVDDATRCGTDTPSPPSSPPNAGGSSGDDSSSATA</sequence>
<feature type="compositionally biased region" description="Low complexity" evidence="1">
    <location>
        <begin position="476"/>
        <end position="489"/>
    </location>
</feature>
<feature type="compositionally biased region" description="Basic and acidic residues" evidence="1">
    <location>
        <begin position="431"/>
        <end position="440"/>
    </location>
</feature>
<evidence type="ECO:0000313" key="2">
    <source>
        <dbReference type="EMBL" id="OSX80195.1"/>
    </source>
</evidence>
<feature type="region of interest" description="Disordered" evidence="1">
    <location>
        <begin position="1"/>
        <end position="58"/>
    </location>
</feature>
<name>A0A1X6PHB6_PORUM</name>
<feature type="compositionally biased region" description="Polar residues" evidence="1">
    <location>
        <begin position="274"/>
        <end position="288"/>
    </location>
</feature>
<dbReference type="AlphaFoldDB" id="A0A1X6PHB6"/>
<feature type="compositionally biased region" description="Basic and acidic residues" evidence="1">
    <location>
        <begin position="396"/>
        <end position="405"/>
    </location>
</feature>
<dbReference type="OrthoDB" id="2507178at2759"/>
<evidence type="ECO:0000313" key="3">
    <source>
        <dbReference type="Proteomes" id="UP000218209"/>
    </source>
</evidence>
<feature type="compositionally biased region" description="Low complexity" evidence="1">
    <location>
        <begin position="598"/>
        <end position="613"/>
    </location>
</feature>
<gene>
    <name evidence="2" type="ORF">BU14_0057s0016</name>
</gene>
<feature type="compositionally biased region" description="Low complexity" evidence="1">
    <location>
        <begin position="375"/>
        <end position="388"/>
    </location>
</feature>
<dbReference type="Proteomes" id="UP000218209">
    <property type="component" value="Unassembled WGS sequence"/>
</dbReference>
<dbReference type="EMBL" id="KV918779">
    <property type="protein sequence ID" value="OSX80195.1"/>
    <property type="molecule type" value="Genomic_DNA"/>
</dbReference>
<reference evidence="2 3" key="1">
    <citation type="submission" date="2017-03" db="EMBL/GenBank/DDBJ databases">
        <title>WGS assembly of Porphyra umbilicalis.</title>
        <authorList>
            <person name="Brawley S.H."/>
            <person name="Blouin N.A."/>
            <person name="Ficko-Blean E."/>
            <person name="Wheeler G.L."/>
            <person name="Lohr M."/>
            <person name="Goodson H.V."/>
            <person name="Jenkins J.W."/>
            <person name="Blaby-Haas C.E."/>
            <person name="Helliwell K.E."/>
            <person name="Chan C."/>
            <person name="Marriage T."/>
            <person name="Bhattacharya D."/>
            <person name="Klein A.S."/>
            <person name="Badis Y."/>
            <person name="Brodie J."/>
            <person name="Cao Y."/>
            <person name="Collen J."/>
            <person name="Dittami S.M."/>
            <person name="Gachon C.M."/>
            <person name="Green B.R."/>
            <person name="Karpowicz S."/>
            <person name="Kim J.W."/>
            <person name="Kudahl U."/>
            <person name="Lin S."/>
            <person name="Michel G."/>
            <person name="Mittag M."/>
            <person name="Olson B.J."/>
            <person name="Pangilinan J."/>
            <person name="Peng Y."/>
            <person name="Qiu H."/>
            <person name="Shu S."/>
            <person name="Singer J.T."/>
            <person name="Smith A.G."/>
            <person name="Sprecher B.N."/>
            <person name="Wagner V."/>
            <person name="Wang W."/>
            <person name="Wang Z.-Y."/>
            <person name="Yan J."/>
            <person name="Yarish C."/>
            <person name="Zoeuner-Riek S."/>
            <person name="Zhuang Y."/>
            <person name="Zou Y."/>
            <person name="Lindquist E.A."/>
            <person name="Grimwood J."/>
            <person name="Barry K."/>
            <person name="Rokhsar D.S."/>
            <person name="Schmutz J."/>
            <person name="Stiller J.W."/>
            <person name="Grossman A.R."/>
            <person name="Prochnik S.E."/>
        </authorList>
    </citation>
    <scope>NUCLEOTIDE SEQUENCE [LARGE SCALE GENOMIC DNA]</scope>
    <source>
        <strain evidence="2">4086291</strain>
    </source>
</reference>
<feature type="region of interest" description="Disordered" evidence="1">
    <location>
        <begin position="371"/>
        <end position="613"/>
    </location>
</feature>
<organism evidence="2 3">
    <name type="scientific">Porphyra umbilicalis</name>
    <name type="common">Purple laver</name>
    <name type="synonym">Red alga</name>
    <dbReference type="NCBI Taxonomy" id="2786"/>
    <lineage>
        <taxon>Eukaryota</taxon>
        <taxon>Rhodophyta</taxon>
        <taxon>Bangiophyceae</taxon>
        <taxon>Bangiales</taxon>
        <taxon>Bangiaceae</taxon>
        <taxon>Porphyra</taxon>
    </lineage>
</organism>
<feature type="compositionally biased region" description="Polar residues" evidence="1">
    <location>
        <begin position="557"/>
        <end position="574"/>
    </location>
</feature>
<feature type="region of interest" description="Disordered" evidence="1">
    <location>
        <begin position="245"/>
        <end position="297"/>
    </location>
</feature>
<proteinExistence type="predicted"/>